<dbReference type="PANTHER" id="PTHR34975">
    <property type="entry name" value="SPORE GERMINATION PROTEIN A2"/>
    <property type="match status" value="1"/>
</dbReference>
<keyword evidence="4" id="KW-0309">Germination</keyword>
<evidence type="ECO:0000256" key="4">
    <source>
        <dbReference type="ARBA" id="ARBA00022544"/>
    </source>
</evidence>
<evidence type="ECO:0000256" key="6">
    <source>
        <dbReference type="ARBA" id="ARBA00022989"/>
    </source>
</evidence>
<gene>
    <name evidence="9" type="ORF">HNQ34_000500</name>
</gene>
<evidence type="ECO:0000256" key="1">
    <source>
        <dbReference type="ARBA" id="ARBA00004141"/>
    </source>
</evidence>
<dbReference type="Proteomes" id="UP000520011">
    <property type="component" value="Unassembled WGS sequence"/>
</dbReference>
<evidence type="ECO:0000256" key="7">
    <source>
        <dbReference type="ARBA" id="ARBA00023136"/>
    </source>
</evidence>
<feature type="transmembrane region" description="Helical" evidence="8">
    <location>
        <begin position="97"/>
        <end position="121"/>
    </location>
</feature>
<sequence length="199" mass="22545">MLPVMEKGLLPSIKGAVTPQSWFSEFFLISFLLPYVADRENGQKWGMISVTAVLFTLFLVNISVLFVLGGITARFVYPVMSSVRYISLADFLEHLEAFVMAIWVAGTFLKIAIFYYVLVLGTAQWLHLSDYRLIVFPIGFLLLLFAVWVAPNLMELSHFLGTTAPFYLSSVQTALPLLLLLIAKWRKQPNTNDMRVEQS</sequence>
<dbReference type="EMBL" id="JACHEP010000001">
    <property type="protein sequence ID" value="MBB5323423.1"/>
    <property type="molecule type" value="Genomic_DNA"/>
</dbReference>
<dbReference type="AlphaFoldDB" id="A0A7W8IMW0"/>
<feature type="transmembrane region" description="Helical" evidence="8">
    <location>
        <begin position="166"/>
        <end position="185"/>
    </location>
</feature>
<dbReference type="GO" id="GO:0016020">
    <property type="term" value="C:membrane"/>
    <property type="evidence" value="ECO:0007669"/>
    <property type="project" value="UniProtKB-SubCell"/>
</dbReference>
<feature type="transmembrane region" description="Helical" evidence="8">
    <location>
        <begin position="20"/>
        <end position="37"/>
    </location>
</feature>
<dbReference type="PANTHER" id="PTHR34975:SF2">
    <property type="entry name" value="SPORE GERMINATION PROTEIN A2"/>
    <property type="match status" value="1"/>
</dbReference>
<keyword evidence="5 8" id="KW-0812">Transmembrane</keyword>
<comment type="similarity">
    <text evidence="2">Belongs to the amino acid-polyamine-organocation (APC) superfamily. Spore germination protein (SGP) (TC 2.A.3.9) family.</text>
</comment>
<evidence type="ECO:0000256" key="2">
    <source>
        <dbReference type="ARBA" id="ARBA00007998"/>
    </source>
</evidence>
<name>A0A7W8IMW0_9BACL</name>
<reference evidence="9 10" key="1">
    <citation type="submission" date="2020-08" db="EMBL/GenBank/DDBJ databases">
        <title>Genomic Encyclopedia of Type Strains, Phase IV (KMG-IV): sequencing the most valuable type-strain genomes for metagenomic binning, comparative biology and taxonomic classification.</title>
        <authorList>
            <person name="Goeker M."/>
        </authorList>
    </citation>
    <scope>NUCLEOTIDE SEQUENCE [LARGE SCALE GENOMIC DNA]</scope>
    <source>
        <strain evidence="9 10">DSM 16325</strain>
    </source>
</reference>
<feature type="transmembrane region" description="Helical" evidence="8">
    <location>
        <begin position="49"/>
        <end position="77"/>
    </location>
</feature>
<dbReference type="InterPro" id="IPR004761">
    <property type="entry name" value="Spore_GerAB"/>
</dbReference>
<keyword evidence="7 8" id="KW-0472">Membrane</keyword>
<keyword evidence="10" id="KW-1185">Reference proteome</keyword>
<organism evidence="9 10">
    <name type="scientific">Anoxybacteroides tepidamans</name>
    <dbReference type="NCBI Taxonomy" id="265948"/>
    <lineage>
        <taxon>Bacteria</taxon>
        <taxon>Bacillati</taxon>
        <taxon>Bacillota</taxon>
        <taxon>Bacilli</taxon>
        <taxon>Bacillales</taxon>
        <taxon>Anoxybacillaceae</taxon>
        <taxon>Anoxybacteroides</taxon>
    </lineage>
</organism>
<evidence type="ECO:0000313" key="10">
    <source>
        <dbReference type="Proteomes" id="UP000520011"/>
    </source>
</evidence>
<keyword evidence="3" id="KW-0813">Transport</keyword>
<evidence type="ECO:0000313" key="9">
    <source>
        <dbReference type="EMBL" id="MBB5323423.1"/>
    </source>
</evidence>
<dbReference type="Pfam" id="PF03845">
    <property type="entry name" value="Spore_permease"/>
    <property type="match status" value="1"/>
</dbReference>
<proteinExistence type="inferred from homology"/>
<comment type="subcellular location">
    <subcellularLocation>
        <location evidence="1">Membrane</location>
        <topology evidence="1">Multi-pass membrane protein</topology>
    </subcellularLocation>
</comment>
<evidence type="ECO:0000256" key="8">
    <source>
        <dbReference type="SAM" id="Phobius"/>
    </source>
</evidence>
<dbReference type="GO" id="GO:0009847">
    <property type="term" value="P:spore germination"/>
    <property type="evidence" value="ECO:0007669"/>
    <property type="project" value="InterPro"/>
</dbReference>
<evidence type="ECO:0000256" key="5">
    <source>
        <dbReference type="ARBA" id="ARBA00022692"/>
    </source>
</evidence>
<keyword evidence="6 8" id="KW-1133">Transmembrane helix</keyword>
<evidence type="ECO:0000256" key="3">
    <source>
        <dbReference type="ARBA" id="ARBA00022448"/>
    </source>
</evidence>
<protein>
    <submittedName>
        <fullName evidence="9">Spore germination protein (Amino acid permease)</fullName>
    </submittedName>
</protein>
<comment type="caution">
    <text evidence="9">The sequence shown here is derived from an EMBL/GenBank/DDBJ whole genome shotgun (WGS) entry which is preliminary data.</text>
</comment>
<feature type="transmembrane region" description="Helical" evidence="8">
    <location>
        <begin position="133"/>
        <end position="154"/>
    </location>
</feature>
<accession>A0A7W8IMW0</accession>